<comment type="caution">
    <text evidence="2">The sequence shown here is derived from an EMBL/GenBank/DDBJ whole genome shotgun (WGS) entry which is preliminary data.</text>
</comment>
<keyword evidence="1" id="KW-0812">Transmembrane</keyword>
<gene>
    <name evidence="2" type="ORF">QCO44_04815</name>
</gene>
<keyword evidence="1" id="KW-1133">Transmembrane helix</keyword>
<evidence type="ECO:0000313" key="2">
    <source>
        <dbReference type="EMBL" id="MEX5284965.1"/>
    </source>
</evidence>
<dbReference type="RefSeq" id="WP_368846679.1">
    <property type="nucleotide sequence ID" value="NZ_CP194411.1"/>
</dbReference>
<accession>A0ABV3X585</accession>
<protein>
    <recommendedName>
        <fullName evidence="4">Lipoprotein</fullName>
    </recommendedName>
</protein>
<evidence type="ECO:0000313" key="3">
    <source>
        <dbReference type="Proteomes" id="UP001559623"/>
    </source>
</evidence>
<dbReference type="EMBL" id="JARVLH010000002">
    <property type="protein sequence ID" value="MEX5284965.1"/>
    <property type="molecule type" value="Genomic_DNA"/>
</dbReference>
<keyword evidence="1" id="KW-0472">Membrane</keyword>
<evidence type="ECO:0008006" key="4">
    <source>
        <dbReference type="Google" id="ProtNLM"/>
    </source>
</evidence>
<organism evidence="2 3">
    <name type="scientific">Selenomonas sputigena</name>
    <dbReference type="NCBI Taxonomy" id="69823"/>
    <lineage>
        <taxon>Bacteria</taxon>
        <taxon>Bacillati</taxon>
        <taxon>Bacillota</taxon>
        <taxon>Negativicutes</taxon>
        <taxon>Selenomonadales</taxon>
        <taxon>Selenomonadaceae</taxon>
        <taxon>Selenomonas</taxon>
    </lineage>
</organism>
<reference evidence="2 3" key="1">
    <citation type="submission" date="2023-04" db="EMBL/GenBank/DDBJ databases">
        <title>Genome Sequence of Selenomonas sputigena ATCC 33150.</title>
        <authorList>
            <person name="Miller D.P."/>
            <person name="Anvari S."/>
            <person name="Polson S.W."/>
            <person name="Macdonald M."/>
            <person name="Mcdowell J.V."/>
        </authorList>
    </citation>
    <scope>NUCLEOTIDE SEQUENCE [LARGE SCALE GENOMIC DNA]</scope>
    <source>
        <strain evidence="2 3">ATCC 33150</strain>
    </source>
</reference>
<name>A0ABV3X585_9FIRM</name>
<keyword evidence="3" id="KW-1185">Reference proteome</keyword>
<feature type="transmembrane region" description="Helical" evidence="1">
    <location>
        <begin position="6"/>
        <end position="24"/>
    </location>
</feature>
<proteinExistence type="predicted"/>
<evidence type="ECO:0000256" key="1">
    <source>
        <dbReference type="SAM" id="Phobius"/>
    </source>
</evidence>
<sequence>MKIFRYIALFFLLVALMTGGLVYYEYTHPKETEHAAALLQGKEIPSPEEEAAREAERAAREQKYLAEEKARQERAAHIEKLKEGMDRDDVGGYTWYSYPSEKEPSPGLHLEPLLGHGASAALRCNILYRYSIHENHSRGWIFGDHLTIAADGYRYTWELEEKRRHDRLAKDAESLRERYQLALDADGVEAFRKAATSRSATFTYWSEKEGKSVSHTLSATEKQRIANMIALYDIWREE</sequence>
<dbReference type="Proteomes" id="UP001559623">
    <property type="component" value="Unassembled WGS sequence"/>
</dbReference>